<feature type="compositionally biased region" description="Polar residues" evidence="24">
    <location>
        <begin position="213"/>
        <end position="223"/>
    </location>
</feature>
<dbReference type="SUPFAM" id="SSF54928">
    <property type="entry name" value="RNA-binding domain, RBD"/>
    <property type="match status" value="1"/>
</dbReference>
<feature type="region of interest" description="Disordered" evidence="24">
    <location>
        <begin position="864"/>
        <end position="974"/>
    </location>
</feature>
<dbReference type="GO" id="GO:0015031">
    <property type="term" value="P:protein transport"/>
    <property type="evidence" value="ECO:0007669"/>
    <property type="project" value="UniProtKB-KW"/>
</dbReference>
<dbReference type="GO" id="GO:0005643">
    <property type="term" value="C:nuclear pore"/>
    <property type="evidence" value="ECO:0007669"/>
    <property type="project" value="UniProtKB-SubCell"/>
</dbReference>
<dbReference type="EMBL" id="JASAOG010000025">
    <property type="protein sequence ID" value="KAK0062424.1"/>
    <property type="molecule type" value="Genomic_DNA"/>
</dbReference>
<evidence type="ECO:0000256" key="17">
    <source>
        <dbReference type="ARBA" id="ARBA00023054"/>
    </source>
</evidence>
<dbReference type="GO" id="GO:0006406">
    <property type="term" value="P:mRNA export from nucleus"/>
    <property type="evidence" value="ECO:0007669"/>
    <property type="project" value="TreeGrafter"/>
</dbReference>
<evidence type="ECO:0000256" key="20">
    <source>
        <dbReference type="ARBA" id="ARBA00023315"/>
    </source>
</evidence>
<evidence type="ECO:0000256" key="13">
    <source>
        <dbReference type="ARBA" id="ARBA00022859"/>
    </source>
</evidence>
<comment type="caution">
    <text evidence="26">The sequence shown here is derived from an EMBL/GenBank/DDBJ whole genome shotgun (WGS) entry which is preliminary data.</text>
</comment>
<proteinExistence type="inferred from homology"/>
<comment type="subcellular location">
    <subcellularLocation>
        <location evidence="1">Chromosome</location>
    </subcellularLocation>
    <subcellularLocation>
        <location evidence="2">Cytoplasm</location>
    </subcellularLocation>
    <subcellularLocation>
        <location evidence="3">Nucleus</location>
        <location evidence="3">Nuclear pore complex</location>
    </subcellularLocation>
    <subcellularLocation>
        <location evidence="4">Nucleus</location>
        <location evidence="4">Nucleoplasm</location>
    </subcellularLocation>
</comment>
<feature type="compositionally biased region" description="Polar residues" evidence="24">
    <location>
        <begin position="1013"/>
        <end position="1027"/>
    </location>
</feature>
<organism evidence="26 27">
    <name type="scientific">Biomphalaria pfeifferi</name>
    <name type="common">Bloodfluke planorb</name>
    <name type="synonym">Freshwater snail</name>
    <dbReference type="NCBI Taxonomy" id="112525"/>
    <lineage>
        <taxon>Eukaryota</taxon>
        <taxon>Metazoa</taxon>
        <taxon>Spiralia</taxon>
        <taxon>Lophotrochozoa</taxon>
        <taxon>Mollusca</taxon>
        <taxon>Gastropoda</taxon>
        <taxon>Heterobranchia</taxon>
        <taxon>Euthyneura</taxon>
        <taxon>Panpulmonata</taxon>
        <taxon>Hygrophila</taxon>
        <taxon>Lymnaeoidea</taxon>
        <taxon>Planorbidae</taxon>
        <taxon>Biomphalaria</taxon>
    </lineage>
</organism>
<evidence type="ECO:0000256" key="15">
    <source>
        <dbReference type="ARBA" id="ARBA00022990"/>
    </source>
</evidence>
<feature type="compositionally biased region" description="Polar residues" evidence="24">
    <location>
        <begin position="268"/>
        <end position="279"/>
    </location>
</feature>
<dbReference type="InterPro" id="IPR031907">
    <property type="entry name" value="MCM3AP_GANP"/>
</dbReference>
<sequence>MQPSIFGANNTKSSGPESAFTAFGSPKLQSGPTFGGTQFGSQANSVFAGGTSVRSLFGGGSTENSFNQTQPPASTAHVSFGLQQNSVFGGKTTDSLFGRASSEVAQTSSVFGGSQSVSSFVNNQYASSQPMLGFGNTQQTLSFGSSQPQGSNFGATQSGTSFGSTQGSLSFGGAQSGSSFGSSQPSLSFGSTQSVLTFGGSQAFGNSASFGSTQAGSSFGTNQPSSSFGSAPPTSSLAFGNTSTVAPFGSTQSGTVFTSTPSWGSFGNQASTSFGNTQPGSSFGSTQTRTSFSSTQPNNQSGNPFGSSQPGTSFGSIQSGTSFGSNEANSQSGNIFGSTESSSQSSNIFGSTQNESSFGTQSSTQFVSSLPSSQLGNLFRSTQSGSSLGSIQSENPFKNNQSASLGSNTVVTPFGNIQPGSSFGSTQSSDLFGSTQSGTQFGSNQSESSVNKPFGSTQMGSSFDSPKFGSSQTGNPFGNSQTGSSFGSTQSGNAFGSTQAGTSFSNTQSGNSFGSTQAETSFGSTQGNTFGSTQTGTSFGSTQGNTFGSTQAGTSFGGTQGNTFGSTQAGTSFGNTQSGNTFGTTQSGPSFGSIQSGNPFGSTQAGPSFGSTQGNTFGGTQSVTTFGNTQGGSTIVSNQSGTQFNSTISGDQIDGTQSGALFGSTQPKISFGNTQNNKSVFGSTESGTSFGSTQSGSSLWNIQSSSLFGNQSSGSAKSQSGSLFGRNILESASHNTKGNSQSSTVISNSLGVTTEMQSSSFMGNKLDFSVGGSPVSALGQTKSSFSGMQSEAISDVPHKVSTFGGIGTQPDSPHAQPSLENNNQDFTGVRIKATSLFSKSGQPPSIFGSNTVAAGSQNTVSPNVFSSTIPKLDSQSQANVRKRPAHDSQGGDPLFGKLPASGFTTSTDESQMSTLVKPSEKTMSSGKKSDTERPLKNKTLFGKGESHPQSSASANSNNLFSTTQSPKKDTSERTTLFGNSLKPINLFGKESFAPQPSETKMSRVTSSFNLQVQSNDDNLSQESTSIKEQSRKALQKRGRLSNWSKDKTSSDRRKRSSSVGEGETRETKRSCASGEPNSSSTVSRSRLASQRKYADDLTSKTTLVLKDIPTELNKGVFLRTHFSKFGKITKLLSMPNKRTANITFETHEQADLAKREGKRLKSQGPVVPIFWRSTSVKSPENKKGGETTKDHTTTKKSAFGSSVEDELASMAETCDFEEELTTERTKTRSRRHSPTPPPTVSLPGQMTSTVPDIETVKDLLKKIYHAKAKDTSGRIEILDARDKLLRILRGRQQSDLASAKAFSGTCPDMCPEKERYYREDIRRLALYEVIPSTLTSITGQKSKVDHSRAVKEYSRSSADQEEPLPHELRPLPVLVLTMYYLLSQVADQGGDGQWSEWYDFLWDRTRGIRKDITQQQLTDVLVAELLEKCARFHIICSERLCEEEPNTFDSKINNENLTKCLQTLKEIYTDLEKKQIYCPNEAEFRGYMVLMNLNEGDTMREIQQLRPEVRDSEPIHFAVKAYNAVNSNNYVRFFRLIKGTSFLNACILHRYFNQIRAKALIIIMKAFNRINRMFPIQELTRLLCFENESETKEFCHNYCLSFEGNDIVLDSKTFAEPEMSLSLRRSQTLVETKLKTSIGEAINGCPLLVLNLPSPSSSFDPEGMFIITPDIQEALATSGLLAPRLAVQEVSEEQTNEPENSQQTVAEASLRTVAVKRENMTVSNDVIKSLTRTLILEVIDENIKDMATTVSIGHSILLNEVDNIVDDVIVSMGRSVCKEVIEEEETFLRLALEEETKKLKEYEMSSVCDELVSSTVETLIQDIALDEMKLVNGELLRQCQARSSSEYSQELLNSVLTEMIASISQEVFEVDVVAKNERLKATARCVQLITCRKFFQCWKSKYISKIKVQRAMLDFPSAPPAISISEQLQKLVPARKDKKIYEKSFYIGDRAKLTIASPMKIIQEQLYLTTHLTMASARKMLASLLMWNPLDLSSIVGPTLNTAVQFWLSEKLVDPDTLQPQWKLLVSLPEKQPEDVSVFHKWLRAKLCKNNARDTILETSPTYQGQVLTLHHINPFNSDSVVTPIGVCIRCFHGCWNDTQEIDVQRKDLLKGTNAVLFMTSIAEELSKKSQLRVLTKDKKRLHQILLQKRKSPALPLVVIVPRLSEQCFVTMSMLDDMLELTSLYDQDLISAVHLAEPFIGSEEQHLENYQDWTSQLTNSLKFTVNNLPLAPKLRAKPVSDAVEDAVVEFYKAPVFQDIRTRSKHQKLHQSPNTLLTLYNAVIEHVSMVTASGSLSDISWPSPEFDQHSISANFIPSTWNSEEHMCNLYELIGKLRLPLFRYSDMETEDWSTVCQDVWAYVNSLTKKDSGSAKLCLFHQVADLLSKVKKNFDQFCWLAEECGPCEPTYVNMAWTDLIDACIHYRLVSLRTGHVEIRKPEKDEDEEVEDYEEPMVYYIESELEDWQPPEVWLDAVRDTEQSEKGQIKDTVLKAKSLKEESLVESSENAISMSHTVAKPANQIPSAEWETLKDQFEQERKRAAKFEETLQSLLSDSECRPELHPKTPSFLQDVTPIVSIGHLSTCTLKADNFMSATPNRNKDSLKKTHSDSLPVKLSTLKANPNSSVLTELSSNSIRVTNLSSRLHCQLSTPTLSNKMTKLQEQLQSQKEADALFELNLRKLLNQ</sequence>
<keyword evidence="19" id="KW-0539">Nucleus</keyword>
<evidence type="ECO:0000256" key="4">
    <source>
        <dbReference type="ARBA" id="ARBA00004642"/>
    </source>
</evidence>
<reference evidence="26" key="1">
    <citation type="journal article" date="2023" name="PLoS Negl. Trop. Dis.">
        <title>A genome sequence for Biomphalaria pfeifferi, the major vector snail for the human-infecting parasite Schistosoma mansoni.</title>
        <authorList>
            <person name="Bu L."/>
            <person name="Lu L."/>
            <person name="Laidemitt M.R."/>
            <person name="Zhang S.M."/>
            <person name="Mutuku M."/>
            <person name="Mkoji G."/>
            <person name="Steinauer M."/>
            <person name="Loker E.S."/>
        </authorList>
    </citation>
    <scope>NUCLEOTIDE SEQUENCE</scope>
    <source>
        <strain evidence="26">KasaAsao</strain>
    </source>
</reference>
<evidence type="ECO:0000259" key="25">
    <source>
        <dbReference type="PROSITE" id="PS50250"/>
    </source>
</evidence>
<feature type="compositionally biased region" description="Low complexity" evidence="24">
    <location>
        <begin position="280"/>
        <end position="296"/>
    </location>
</feature>
<keyword evidence="18" id="KW-0906">Nuclear pore complex</keyword>
<evidence type="ECO:0000256" key="12">
    <source>
        <dbReference type="ARBA" id="ARBA00022816"/>
    </source>
</evidence>
<feature type="compositionally biased region" description="Polar residues" evidence="24">
    <location>
        <begin position="902"/>
        <end position="926"/>
    </location>
</feature>
<gene>
    <name evidence="26" type="ORF">Bpfe_008095</name>
</gene>
<dbReference type="EC" id="2.3.1.48" evidence="5"/>
<dbReference type="InterPro" id="IPR000717">
    <property type="entry name" value="PCI_dom"/>
</dbReference>
<comment type="similarity">
    <text evidence="21">Belongs to the SAC3 family.</text>
</comment>
<keyword evidence="11" id="KW-0808">Transferase</keyword>
<dbReference type="InterPro" id="IPR005062">
    <property type="entry name" value="SAC3/GANP/THP3_conserved"/>
</dbReference>
<feature type="region of interest" description="Disordered" evidence="24">
    <location>
        <begin position="268"/>
        <end position="365"/>
    </location>
</feature>
<evidence type="ECO:0000256" key="14">
    <source>
        <dbReference type="ARBA" id="ARBA00022927"/>
    </source>
</evidence>
<feature type="region of interest" description="Disordered" evidence="24">
    <location>
        <begin position="144"/>
        <end position="168"/>
    </location>
</feature>
<keyword evidence="14" id="KW-0653">Protein transport</keyword>
<evidence type="ECO:0000256" key="18">
    <source>
        <dbReference type="ARBA" id="ARBA00023132"/>
    </source>
</evidence>
<feature type="compositionally biased region" description="Polar residues" evidence="24">
    <location>
        <begin position="494"/>
        <end position="519"/>
    </location>
</feature>
<feature type="region of interest" description="Disordered" evidence="24">
    <location>
        <begin position="1175"/>
        <end position="1202"/>
    </location>
</feature>
<keyword evidence="12" id="KW-0509">mRNA transport</keyword>
<dbReference type="Pfam" id="PF03399">
    <property type="entry name" value="SAC3_GANP"/>
    <property type="match status" value="1"/>
</dbReference>
<keyword evidence="6" id="KW-0813">Transport</keyword>
<feature type="compositionally biased region" description="Polar residues" evidence="24">
    <location>
        <begin position="377"/>
        <end position="411"/>
    </location>
</feature>
<dbReference type="GO" id="GO:0005737">
    <property type="term" value="C:cytoplasm"/>
    <property type="evidence" value="ECO:0007669"/>
    <property type="project" value="UniProtKB-SubCell"/>
</dbReference>
<keyword evidence="7" id="KW-0158">Chromosome</keyword>
<evidence type="ECO:0000256" key="5">
    <source>
        <dbReference type="ARBA" id="ARBA00013184"/>
    </source>
</evidence>
<evidence type="ECO:0000256" key="16">
    <source>
        <dbReference type="ARBA" id="ARBA00023010"/>
    </source>
</evidence>
<keyword evidence="16" id="KW-0811">Translocation</keyword>
<dbReference type="GO" id="GO:0003676">
    <property type="term" value="F:nucleic acid binding"/>
    <property type="evidence" value="ECO:0007669"/>
    <property type="project" value="InterPro"/>
</dbReference>
<dbReference type="InterPro" id="IPR035979">
    <property type="entry name" value="RBD_domain_sf"/>
</dbReference>
<keyword evidence="27" id="KW-1185">Reference proteome</keyword>
<accession>A0AAD8BZ17</accession>
<evidence type="ECO:0000256" key="21">
    <source>
        <dbReference type="ARBA" id="ARBA00038443"/>
    </source>
</evidence>
<dbReference type="GO" id="GO:0070390">
    <property type="term" value="C:transcription export complex 2"/>
    <property type="evidence" value="ECO:0007669"/>
    <property type="project" value="TreeGrafter"/>
</dbReference>
<keyword evidence="15" id="KW-0007">Acetylation</keyword>
<protein>
    <recommendedName>
        <fullName evidence="23">Germinal-center associated nuclear protein</fullName>
        <ecNumber evidence="5">2.3.1.48</ecNumber>
    </recommendedName>
</protein>
<evidence type="ECO:0000256" key="2">
    <source>
        <dbReference type="ARBA" id="ARBA00004496"/>
    </source>
</evidence>
<keyword evidence="17" id="KW-0175">Coiled coil</keyword>
<evidence type="ECO:0000256" key="7">
    <source>
        <dbReference type="ARBA" id="ARBA00022454"/>
    </source>
</evidence>
<evidence type="ECO:0000256" key="24">
    <source>
        <dbReference type="SAM" id="MobiDB-lite"/>
    </source>
</evidence>
<feature type="region of interest" description="Disordered" evidence="24">
    <location>
        <begin position="1013"/>
        <end position="1093"/>
    </location>
</feature>
<keyword evidence="9" id="KW-0963">Cytoplasm</keyword>
<dbReference type="PANTHER" id="PTHR12436">
    <property type="entry name" value="80 KDA MCM3-ASSOCIATED PROTEIN"/>
    <property type="match status" value="1"/>
</dbReference>
<keyword evidence="8" id="KW-0488">Methylation</keyword>
<comment type="function">
    <text evidence="22">As a component of the TREX-2 complex, involved in the export of mRNAs to the cytoplasm through the nuclear pores. Through the acetylation of histones, affects the assembly of nucleosomes at immunoglobulin variable region genes and promotes the recruitment and positioning of transcription complex to favor DNA cytosine deaminase AICDA/AID targeting, hence promoting somatic hypermutations.</text>
</comment>
<evidence type="ECO:0000256" key="3">
    <source>
        <dbReference type="ARBA" id="ARBA00004567"/>
    </source>
</evidence>
<dbReference type="GO" id="GO:0061733">
    <property type="term" value="F:protein-lysine-acetyltransferase activity"/>
    <property type="evidence" value="ECO:0007669"/>
    <property type="project" value="UniProtKB-EC"/>
</dbReference>
<keyword evidence="10" id="KW-0597">Phosphoprotein</keyword>
<evidence type="ECO:0000256" key="22">
    <source>
        <dbReference type="ARBA" id="ARBA00055631"/>
    </source>
</evidence>
<dbReference type="Gene3D" id="3.30.70.330">
    <property type="match status" value="1"/>
</dbReference>
<dbReference type="PROSITE" id="PS50250">
    <property type="entry name" value="PCI"/>
    <property type="match status" value="1"/>
</dbReference>
<dbReference type="GO" id="GO:0005654">
    <property type="term" value="C:nucleoplasm"/>
    <property type="evidence" value="ECO:0007669"/>
    <property type="project" value="UniProtKB-SubCell"/>
</dbReference>
<feature type="compositionally biased region" description="Polar residues" evidence="24">
    <location>
        <begin position="1"/>
        <end position="16"/>
    </location>
</feature>
<name>A0AAD8BZ17_BIOPF</name>
<evidence type="ECO:0000256" key="8">
    <source>
        <dbReference type="ARBA" id="ARBA00022481"/>
    </source>
</evidence>
<evidence type="ECO:0000256" key="23">
    <source>
        <dbReference type="ARBA" id="ARBA00069544"/>
    </source>
</evidence>
<feature type="compositionally biased region" description="Low complexity" evidence="24">
    <location>
        <begin position="679"/>
        <end position="695"/>
    </location>
</feature>
<feature type="compositionally biased region" description="Basic and acidic residues" evidence="24">
    <location>
        <begin position="1179"/>
        <end position="1193"/>
    </location>
</feature>
<evidence type="ECO:0000313" key="27">
    <source>
        <dbReference type="Proteomes" id="UP001233172"/>
    </source>
</evidence>
<reference evidence="26" key="2">
    <citation type="submission" date="2023-04" db="EMBL/GenBank/DDBJ databases">
        <authorList>
            <person name="Bu L."/>
            <person name="Lu L."/>
            <person name="Laidemitt M.R."/>
            <person name="Zhang S.M."/>
            <person name="Mutuku M."/>
            <person name="Mkoji G."/>
            <person name="Steinauer M."/>
            <person name="Loker E.S."/>
        </authorList>
    </citation>
    <scope>NUCLEOTIDE SEQUENCE</scope>
    <source>
        <strain evidence="26">KasaAsao</strain>
        <tissue evidence="26">Whole Snail</tissue>
    </source>
</reference>
<feature type="domain" description="PCI" evidence="25">
    <location>
        <begin position="1453"/>
        <end position="1627"/>
    </location>
</feature>
<evidence type="ECO:0000256" key="10">
    <source>
        <dbReference type="ARBA" id="ARBA00022553"/>
    </source>
</evidence>
<dbReference type="InterPro" id="IPR045107">
    <property type="entry name" value="SAC3/GANP/THP3"/>
</dbReference>
<dbReference type="Gene3D" id="1.25.40.990">
    <property type="match status" value="1"/>
</dbReference>
<dbReference type="InterPro" id="IPR012677">
    <property type="entry name" value="Nucleotide-bd_a/b_plait_sf"/>
</dbReference>
<evidence type="ECO:0000313" key="26">
    <source>
        <dbReference type="EMBL" id="KAK0062424.1"/>
    </source>
</evidence>
<feature type="compositionally biased region" description="Polar residues" evidence="24">
    <location>
        <begin position="418"/>
        <end position="476"/>
    </location>
</feature>
<feature type="region of interest" description="Disordered" evidence="24">
    <location>
        <begin position="213"/>
        <end position="234"/>
    </location>
</feature>
<feature type="compositionally biased region" description="Polar residues" evidence="24">
    <location>
        <begin position="864"/>
        <end position="879"/>
    </location>
</feature>
<feature type="compositionally biased region" description="Polar residues" evidence="24">
    <location>
        <begin position="297"/>
        <end position="365"/>
    </location>
</feature>
<feature type="region of interest" description="Disordered" evidence="24">
    <location>
        <begin position="1"/>
        <end position="35"/>
    </location>
</feature>
<dbReference type="Proteomes" id="UP001233172">
    <property type="component" value="Unassembled WGS sequence"/>
</dbReference>
<dbReference type="Pfam" id="PF16769">
    <property type="entry name" value="MCM3AP_GANP"/>
    <property type="match status" value="1"/>
</dbReference>
<feature type="compositionally biased region" description="Low complexity" evidence="24">
    <location>
        <begin position="477"/>
        <end position="493"/>
    </location>
</feature>
<evidence type="ECO:0000256" key="11">
    <source>
        <dbReference type="ARBA" id="ARBA00022679"/>
    </source>
</evidence>
<evidence type="ECO:0000256" key="6">
    <source>
        <dbReference type="ARBA" id="ARBA00022448"/>
    </source>
</evidence>
<feature type="compositionally biased region" description="Low complexity" evidence="24">
    <location>
        <begin position="153"/>
        <end position="168"/>
    </location>
</feature>
<feature type="compositionally biased region" description="Low complexity" evidence="24">
    <location>
        <begin position="520"/>
        <end position="551"/>
    </location>
</feature>
<dbReference type="FunFam" id="1.25.40.990:FF:000003">
    <property type="entry name" value="germinal-center associated nuclear protein isoform X2"/>
    <property type="match status" value="1"/>
</dbReference>
<feature type="region of interest" description="Disordered" evidence="24">
    <location>
        <begin position="377"/>
        <end position="695"/>
    </location>
</feature>
<evidence type="ECO:0000256" key="19">
    <source>
        <dbReference type="ARBA" id="ARBA00023242"/>
    </source>
</evidence>
<dbReference type="GO" id="GO:0005694">
    <property type="term" value="C:chromosome"/>
    <property type="evidence" value="ECO:0007669"/>
    <property type="project" value="UniProtKB-SubCell"/>
</dbReference>
<feature type="compositionally biased region" description="Low complexity" evidence="24">
    <location>
        <begin position="224"/>
        <end position="234"/>
    </location>
</feature>
<dbReference type="PANTHER" id="PTHR12436:SF3">
    <property type="entry name" value="GERMINAL-CENTER ASSOCIATED NUCLEAR PROTEIN"/>
    <property type="match status" value="1"/>
</dbReference>
<keyword evidence="20" id="KW-0012">Acyltransferase</keyword>
<feature type="compositionally biased region" description="Low complexity" evidence="24">
    <location>
        <begin position="1078"/>
        <end position="1088"/>
    </location>
</feature>
<evidence type="ECO:0000256" key="1">
    <source>
        <dbReference type="ARBA" id="ARBA00004286"/>
    </source>
</evidence>
<keyword evidence="13" id="KW-0391">Immunity</keyword>
<dbReference type="GO" id="GO:0002376">
    <property type="term" value="P:immune system process"/>
    <property type="evidence" value="ECO:0007669"/>
    <property type="project" value="UniProtKB-KW"/>
</dbReference>
<feature type="region of interest" description="Disordered" evidence="24">
    <location>
        <begin position="1218"/>
        <end position="1247"/>
    </location>
</feature>
<evidence type="ECO:0000256" key="9">
    <source>
        <dbReference type="ARBA" id="ARBA00022490"/>
    </source>
</evidence>
<feature type="compositionally biased region" description="Polar residues" evidence="24">
    <location>
        <begin position="561"/>
        <end position="678"/>
    </location>
</feature>